<evidence type="ECO:0000313" key="3">
    <source>
        <dbReference type="Proteomes" id="UP001149140"/>
    </source>
</evidence>
<name>A0A9X3MRN9_9ACTN</name>
<gene>
    <name evidence="2" type="ORF">OM076_13510</name>
</gene>
<comment type="caution">
    <text evidence="2">The sequence shown here is derived from an EMBL/GenBank/DDBJ whole genome shotgun (WGS) entry which is preliminary data.</text>
</comment>
<evidence type="ECO:0000313" key="2">
    <source>
        <dbReference type="EMBL" id="MDA0161289.1"/>
    </source>
</evidence>
<accession>A0A9X3MRN9</accession>
<dbReference type="EMBL" id="JAPDOD010000011">
    <property type="protein sequence ID" value="MDA0161289.1"/>
    <property type="molecule type" value="Genomic_DNA"/>
</dbReference>
<dbReference type="AlphaFoldDB" id="A0A9X3MRN9"/>
<sequence length="255" mass="28009">MQAGDRMYVLGNDHGRLIVIGRMTVESVLDFQAAKARFGPNIWDAAWHLIASDATPQRFDRVVPEADARAITGASGKPLRIAPGAYQLDSQTLMTVRQITAASAEILDRALMESGAEEPSSAIATTAIVRRLSAAECKVVEERAMTVALDELRRAGWSKITRTAERFSWDYEVQEGAAAARVEVKGSTRTIKSIELTRKEVDSARTYPHSILVLVSDIALDRAGPTAQGGHATIDDPWEIVEEQLRAERFSYRLS</sequence>
<protein>
    <submittedName>
        <fullName evidence="2">DUF3883 domain-containing protein</fullName>
    </submittedName>
</protein>
<reference evidence="2" key="1">
    <citation type="submission" date="2022-10" db="EMBL/GenBank/DDBJ databases">
        <title>The WGS of Solirubrobacter ginsenosidimutans DSM 21036.</title>
        <authorList>
            <person name="Jiang Z."/>
        </authorList>
    </citation>
    <scope>NUCLEOTIDE SEQUENCE</scope>
    <source>
        <strain evidence="2">DSM 21036</strain>
    </source>
</reference>
<feature type="domain" description="Protein NO VEIN C-terminal" evidence="1">
    <location>
        <begin position="140"/>
        <end position="216"/>
    </location>
</feature>
<evidence type="ECO:0000259" key="1">
    <source>
        <dbReference type="Pfam" id="PF13020"/>
    </source>
</evidence>
<proteinExistence type="predicted"/>
<organism evidence="2 3">
    <name type="scientific">Solirubrobacter ginsenosidimutans</name>
    <dbReference type="NCBI Taxonomy" id="490573"/>
    <lineage>
        <taxon>Bacteria</taxon>
        <taxon>Bacillati</taxon>
        <taxon>Actinomycetota</taxon>
        <taxon>Thermoleophilia</taxon>
        <taxon>Solirubrobacterales</taxon>
        <taxon>Solirubrobacteraceae</taxon>
        <taxon>Solirubrobacter</taxon>
    </lineage>
</organism>
<keyword evidence="3" id="KW-1185">Reference proteome</keyword>
<dbReference type="InterPro" id="IPR024975">
    <property type="entry name" value="NOV_C"/>
</dbReference>
<dbReference type="Pfam" id="PF13020">
    <property type="entry name" value="NOV_C"/>
    <property type="match status" value="1"/>
</dbReference>
<dbReference type="Proteomes" id="UP001149140">
    <property type="component" value="Unassembled WGS sequence"/>
</dbReference>